<dbReference type="InterPro" id="IPR037523">
    <property type="entry name" value="VOC_core"/>
</dbReference>
<dbReference type="PANTHER" id="PTHR33993:SF14">
    <property type="entry name" value="GB|AAF24581.1"/>
    <property type="match status" value="1"/>
</dbReference>
<gene>
    <name evidence="2" type="ORF">FE810_12365</name>
</gene>
<dbReference type="PANTHER" id="PTHR33993">
    <property type="entry name" value="GLYOXALASE-RELATED"/>
    <property type="match status" value="1"/>
</dbReference>
<dbReference type="Pfam" id="PF00903">
    <property type="entry name" value="Glyoxalase"/>
    <property type="match status" value="1"/>
</dbReference>
<feature type="domain" description="VOC" evidence="1">
    <location>
        <begin position="7"/>
        <end position="124"/>
    </location>
</feature>
<name>A0A5R9IF03_9GAMM</name>
<dbReference type="InterPro" id="IPR004360">
    <property type="entry name" value="Glyas_Fos-R_dOase_dom"/>
</dbReference>
<dbReference type="EMBL" id="VCBC01000012">
    <property type="protein sequence ID" value="TLU64100.1"/>
    <property type="molecule type" value="Genomic_DNA"/>
</dbReference>
<dbReference type="InterPro" id="IPR029068">
    <property type="entry name" value="Glyas_Bleomycin-R_OHBP_Dase"/>
</dbReference>
<dbReference type="RefSeq" id="WP_138320383.1">
    <property type="nucleotide sequence ID" value="NZ_VCBC01000012.1"/>
</dbReference>
<accession>A0A5R9IF03</accession>
<dbReference type="PROSITE" id="PS51819">
    <property type="entry name" value="VOC"/>
    <property type="match status" value="1"/>
</dbReference>
<evidence type="ECO:0000313" key="3">
    <source>
        <dbReference type="Proteomes" id="UP000307790"/>
    </source>
</evidence>
<keyword evidence="3" id="KW-1185">Reference proteome</keyword>
<protein>
    <submittedName>
        <fullName evidence="2">VOC family protein</fullName>
    </submittedName>
</protein>
<reference evidence="2 3" key="1">
    <citation type="submission" date="2019-05" db="EMBL/GenBank/DDBJ databases">
        <title>Genome sequences of Thalassotalea litorea 1K03283.</title>
        <authorList>
            <person name="Zhang D."/>
        </authorList>
    </citation>
    <scope>NUCLEOTIDE SEQUENCE [LARGE SCALE GENOMIC DNA]</scope>
    <source>
        <strain evidence="2 3">MCCC 1K03283</strain>
    </source>
</reference>
<dbReference type="Gene3D" id="3.10.180.10">
    <property type="entry name" value="2,3-Dihydroxybiphenyl 1,2-Dioxygenase, domain 1"/>
    <property type="match status" value="1"/>
</dbReference>
<dbReference type="CDD" id="cd07247">
    <property type="entry name" value="SgaA_N_like"/>
    <property type="match status" value="1"/>
</dbReference>
<dbReference type="OrthoDB" id="9793039at2"/>
<sequence length="126" mass="13641">MNNNITEMAWLDLTVENAGEVKDFYQDVVGWEVEACSMGDYDDYAMNNPANDSPQAGICHARGVNANLPPVWMPYFLVADIDASIAAVTAKGGELLTEVKSMGGEDKYVIIKDPAGAVCALYFKKA</sequence>
<comment type="caution">
    <text evidence="2">The sequence shown here is derived from an EMBL/GenBank/DDBJ whole genome shotgun (WGS) entry which is preliminary data.</text>
</comment>
<evidence type="ECO:0000259" key="1">
    <source>
        <dbReference type="PROSITE" id="PS51819"/>
    </source>
</evidence>
<proteinExistence type="predicted"/>
<dbReference type="SUPFAM" id="SSF54593">
    <property type="entry name" value="Glyoxalase/Bleomycin resistance protein/Dihydroxybiphenyl dioxygenase"/>
    <property type="match status" value="1"/>
</dbReference>
<dbReference type="Proteomes" id="UP000307790">
    <property type="component" value="Unassembled WGS sequence"/>
</dbReference>
<dbReference type="AlphaFoldDB" id="A0A5R9IF03"/>
<organism evidence="2 3">
    <name type="scientific">Thalassotalea litorea</name>
    <dbReference type="NCBI Taxonomy" id="2020715"/>
    <lineage>
        <taxon>Bacteria</taxon>
        <taxon>Pseudomonadati</taxon>
        <taxon>Pseudomonadota</taxon>
        <taxon>Gammaproteobacteria</taxon>
        <taxon>Alteromonadales</taxon>
        <taxon>Colwelliaceae</taxon>
        <taxon>Thalassotalea</taxon>
    </lineage>
</organism>
<evidence type="ECO:0000313" key="2">
    <source>
        <dbReference type="EMBL" id="TLU64100.1"/>
    </source>
</evidence>
<dbReference type="InterPro" id="IPR052164">
    <property type="entry name" value="Anthracycline_SecMetBiosynth"/>
</dbReference>